<gene>
    <name evidence="3" type="ORF">BU23DRAFT_445415</name>
</gene>
<protein>
    <submittedName>
        <fullName evidence="3">P-loop containing nucleoside triphosphate hydrolase protein</fullName>
    </submittedName>
</protein>
<dbReference type="SUPFAM" id="SSF52540">
    <property type="entry name" value="P-loop containing nucleoside triphosphate hydrolases"/>
    <property type="match status" value="1"/>
</dbReference>
<dbReference type="Pfam" id="PF22942">
    <property type="entry name" value="DUF7025"/>
    <property type="match status" value="1"/>
</dbReference>
<dbReference type="PANTHER" id="PTHR46411:SF1">
    <property type="entry name" value="FAMILY ATPASE, PUTATIVE (AFU_ORTHOLOGUE AFUA_7G05752)-RELATED"/>
    <property type="match status" value="1"/>
</dbReference>
<dbReference type="AlphaFoldDB" id="A0A6A5VSS1"/>
<dbReference type="EMBL" id="ML976657">
    <property type="protein sequence ID" value="KAF1979640.1"/>
    <property type="molecule type" value="Genomic_DNA"/>
</dbReference>
<feature type="compositionally biased region" description="Low complexity" evidence="1">
    <location>
        <begin position="272"/>
        <end position="287"/>
    </location>
</feature>
<evidence type="ECO:0000313" key="4">
    <source>
        <dbReference type="Proteomes" id="UP000800036"/>
    </source>
</evidence>
<evidence type="ECO:0000313" key="3">
    <source>
        <dbReference type="EMBL" id="KAF1979640.1"/>
    </source>
</evidence>
<dbReference type="SMART" id="SM00382">
    <property type="entry name" value="AAA"/>
    <property type="match status" value="1"/>
</dbReference>
<dbReference type="OrthoDB" id="10042665at2759"/>
<feature type="domain" description="AAA+ ATPase" evidence="2">
    <location>
        <begin position="378"/>
        <end position="505"/>
    </location>
</feature>
<name>A0A6A5VSS1_9PLEO</name>
<evidence type="ECO:0000256" key="1">
    <source>
        <dbReference type="SAM" id="MobiDB-lite"/>
    </source>
</evidence>
<dbReference type="CDD" id="cd19481">
    <property type="entry name" value="RecA-like_protease"/>
    <property type="match status" value="1"/>
</dbReference>
<dbReference type="GO" id="GO:0016887">
    <property type="term" value="F:ATP hydrolysis activity"/>
    <property type="evidence" value="ECO:0007669"/>
    <property type="project" value="InterPro"/>
</dbReference>
<sequence length="595" mass="67892">MASANPCTLDRDTKETTYFIDIKSEQLRDVLRTLLEDIGVISLKEGKLSVEQNLLYNFLPEIELSHYWNDVDPVDYARKEHLRLLIDYIKTTYKATTQHLESLLRSHQITYDLLWALFRPSTTVYTRCPGTHSPRCVKYESGEETKTKSGSKYWKIECRYLDFDGTDFGEASTELKIPKFQGARQIDSLPAFPVQHHPNATEVKADLFECGRKFVRLIGTHHHHCKGQAFFMKKGKLMGVSVDSRIMIDAAFFRKLNPNYSRPKTNDEDDASPTSLLSLLHPSQPQPERVRSTGLEPADLTEDDLLIFCPTVPGFSFSDKLWAEFPVRGIREIQWTSVPSDCLTIPKEQEEAVMALAEARTHRANEFEFDDFVAGKGRGLIVLLHGPPGLGKTLTAEAVAEHLRRPLYSISAGELSNKAGVLEWQLSDIFQIASHWKAILLLDEADIYLERRSSHDLLRNSLVTVFLRKMEYLDGILFLTTNRVTEFDEAILSRIHRILRYDELSSDARKQIWGHFLSRSRTAYRAPNLRDEEFERLVSSKLNGRQIKNVVSTAHALATKEISGISFTHLSNAVKVSEKFIREFNGAEHVTSVFN</sequence>
<dbReference type="InterPro" id="IPR027417">
    <property type="entry name" value="P-loop_NTPase"/>
</dbReference>
<reference evidence="3" key="1">
    <citation type="journal article" date="2020" name="Stud. Mycol.">
        <title>101 Dothideomycetes genomes: a test case for predicting lifestyles and emergence of pathogens.</title>
        <authorList>
            <person name="Haridas S."/>
            <person name="Albert R."/>
            <person name="Binder M."/>
            <person name="Bloem J."/>
            <person name="Labutti K."/>
            <person name="Salamov A."/>
            <person name="Andreopoulos B."/>
            <person name="Baker S."/>
            <person name="Barry K."/>
            <person name="Bills G."/>
            <person name="Bluhm B."/>
            <person name="Cannon C."/>
            <person name="Castanera R."/>
            <person name="Culley D."/>
            <person name="Daum C."/>
            <person name="Ezra D."/>
            <person name="Gonzalez J."/>
            <person name="Henrissat B."/>
            <person name="Kuo A."/>
            <person name="Liang C."/>
            <person name="Lipzen A."/>
            <person name="Lutzoni F."/>
            <person name="Magnuson J."/>
            <person name="Mondo S."/>
            <person name="Nolan M."/>
            <person name="Ohm R."/>
            <person name="Pangilinan J."/>
            <person name="Park H.-J."/>
            <person name="Ramirez L."/>
            <person name="Alfaro M."/>
            <person name="Sun H."/>
            <person name="Tritt A."/>
            <person name="Yoshinaga Y."/>
            <person name="Zwiers L.-H."/>
            <person name="Turgeon B."/>
            <person name="Goodwin S."/>
            <person name="Spatafora J."/>
            <person name="Crous P."/>
            <person name="Grigoriev I."/>
        </authorList>
    </citation>
    <scope>NUCLEOTIDE SEQUENCE</scope>
    <source>
        <strain evidence="3">CBS 107.79</strain>
    </source>
</reference>
<dbReference type="PANTHER" id="PTHR46411">
    <property type="entry name" value="FAMILY ATPASE, PUTATIVE-RELATED"/>
    <property type="match status" value="1"/>
</dbReference>
<evidence type="ECO:0000259" key="2">
    <source>
        <dbReference type="SMART" id="SM00382"/>
    </source>
</evidence>
<dbReference type="InterPro" id="IPR003959">
    <property type="entry name" value="ATPase_AAA_core"/>
</dbReference>
<dbReference type="InterPro" id="IPR054289">
    <property type="entry name" value="DUF7025"/>
</dbReference>
<dbReference type="InterPro" id="IPR003593">
    <property type="entry name" value="AAA+_ATPase"/>
</dbReference>
<dbReference type="Gene3D" id="3.40.50.300">
    <property type="entry name" value="P-loop containing nucleotide triphosphate hydrolases"/>
    <property type="match status" value="1"/>
</dbReference>
<keyword evidence="4" id="KW-1185">Reference proteome</keyword>
<proteinExistence type="predicted"/>
<dbReference type="Proteomes" id="UP000800036">
    <property type="component" value="Unassembled WGS sequence"/>
</dbReference>
<keyword evidence="3" id="KW-0378">Hydrolase</keyword>
<accession>A0A6A5VSS1</accession>
<feature type="region of interest" description="Disordered" evidence="1">
    <location>
        <begin position="262"/>
        <end position="292"/>
    </location>
</feature>
<organism evidence="3 4">
    <name type="scientific">Bimuria novae-zelandiae CBS 107.79</name>
    <dbReference type="NCBI Taxonomy" id="1447943"/>
    <lineage>
        <taxon>Eukaryota</taxon>
        <taxon>Fungi</taxon>
        <taxon>Dikarya</taxon>
        <taxon>Ascomycota</taxon>
        <taxon>Pezizomycotina</taxon>
        <taxon>Dothideomycetes</taxon>
        <taxon>Pleosporomycetidae</taxon>
        <taxon>Pleosporales</taxon>
        <taxon>Massarineae</taxon>
        <taxon>Didymosphaeriaceae</taxon>
        <taxon>Bimuria</taxon>
    </lineage>
</organism>
<dbReference type="Pfam" id="PF00004">
    <property type="entry name" value="AAA"/>
    <property type="match status" value="1"/>
</dbReference>
<dbReference type="GO" id="GO:0005524">
    <property type="term" value="F:ATP binding"/>
    <property type="evidence" value="ECO:0007669"/>
    <property type="project" value="InterPro"/>
</dbReference>